<organism evidence="2 3">
    <name type="scientific">Metabacillus malikii</name>
    <dbReference type="NCBI Taxonomy" id="1504265"/>
    <lineage>
        <taxon>Bacteria</taxon>
        <taxon>Bacillati</taxon>
        <taxon>Bacillota</taxon>
        <taxon>Bacilli</taxon>
        <taxon>Bacillales</taxon>
        <taxon>Bacillaceae</taxon>
        <taxon>Metabacillus</taxon>
    </lineage>
</organism>
<gene>
    <name evidence="2" type="ORF">J2S19_000055</name>
</gene>
<sequence length="402" mass="46954">MKKHMVKEEEQSSSQNNFPSDKKVDWEKYQTTIFSYEKQYCFIREVTYPLEYQHGLYKLSDIHRVVAMWNNSNSTHPLSCKGHVASDLFFFDTETTGLGGGVGNTIFLLGQAQVFHDRVVVKQYLLPGPGNEVALYQSFLQDINSKTLVTYNGKAFDWPQVKTRHTLLRESVPKLPAFGHFDLFHASRRLWKQELDSVKLANVEKEILGIKRKDDIPGYLAPMIYFQFVKDNQPDIIEGVLKHNEIDVLSLITLYIHLSLKLLNVDNEASEDEHYQIARWLDYIGDNNSAISAYHSLMDKGNHHEVNSKFQLAYHYKKRKEWKMATMYWIEVINAANDDILMINAAIELAKYYEHQEKNYVQAIYYTKIACDQLMCNNTEDTKHKYLSDIEKRLERLKRKSS</sequence>
<feature type="domain" description="YprB ribonuclease H-like" evidence="1">
    <location>
        <begin position="90"/>
        <end position="258"/>
    </location>
</feature>
<evidence type="ECO:0000313" key="3">
    <source>
        <dbReference type="Proteomes" id="UP001234495"/>
    </source>
</evidence>
<dbReference type="InterPro" id="IPR038720">
    <property type="entry name" value="YprB_RNase_H-like_dom"/>
</dbReference>
<protein>
    <submittedName>
        <fullName evidence="2">Uncharacterized protein YprB with RNaseH-like and TPR domain</fullName>
    </submittedName>
</protein>
<dbReference type="EMBL" id="JAUSUD010000001">
    <property type="protein sequence ID" value="MDQ0228805.1"/>
    <property type="molecule type" value="Genomic_DNA"/>
</dbReference>
<dbReference type="InterPro" id="IPR036397">
    <property type="entry name" value="RNaseH_sf"/>
</dbReference>
<dbReference type="Proteomes" id="UP001234495">
    <property type="component" value="Unassembled WGS sequence"/>
</dbReference>
<dbReference type="Gene3D" id="3.30.420.10">
    <property type="entry name" value="Ribonuclease H-like superfamily/Ribonuclease H"/>
    <property type="match status" value="1"/>
</dbReference>
<reference evidence="2 3" key="1">
    <citation type="submission" date="2023-07" db="EMBL/GenBank/DDBJ databases">
        <title>Genomic Encyclopedia of Type Strains, Phase IV (KMG-IV): sequencing the most valuable type-strain genomes for metagenomic binning, comparative biology and taxonomic classification.</title>
        <authorList>
            <person name="Goeker M."/>
        </authorList>
    </citation>
    <scope>NUCLEOTIDE SEQUENCE [LARGE SCALE GENOMIC DNA]</scope>
    <source>
        <strain evidence="2 3">DSM 29005</strain>
    </source>
</reference>
<dbReference type="InterPro" id="IPR012337">
    <property type="entry name" value="RNaseH-like_sf"/>
</dbReference>
<dbReference type="Pfam" id="PF13482">
    <property type="entry name" value="RNase_H_2"/>
    <property type="match status" value="1"/>
</dbReference>
<name>A0ABT9Z972_9BACI</name>
<dbReference type="PANTHER" id="PTHR38462">
    <property type="entry name" value="EXONUCLEASE-LIKE PROTEIN"/>
    <property type="match status" value="1"/>
</dbReference>
<evidence type="ECO:0000259" key="1">
    <source>
        <dbReference type="Pfam" id="PF13482"/>
    </source>
</evidence>
<evidence type="ECO:0000313" key="2">
    <source>
        <dbReference type="EMBL" id="MDQ0228805.1"/>
    </source>
</evidence>
<proteinExistence type="predicted"/>
<keyword evidence="3" id="KW-1185">Reference proteome</keyword>
<dbReference type="PANTHER" id="PTHR38462:SF1">
    <property type="entry name" value="YPRB RIBONUCLEASE H-LIKE DOMAIN-CONTAINING PROTEIN"/>
    <property type="match status" value="1"/>
</dbReference>
<accession>A0ABT9Z972</accession>
<comment type="caution">
    <text evidence="2">The sequence shown here is derived from an EMBL/GenBank/DDBJ whole genome shotgun (WGS) entry which is preliminary data.</text>
</comment>
<dbReference type="SUPFAM" id="SSF53098">
    <property type="entry name" value="Ribonuclease H-like"/>
    <property type="match status" value="1"/>
</dbReference>